<dbReference type="AlphaFoldDB" id="A0A6A3L8Z1"/>
<name>A0A6A3L8Z1_9STRA</name>
<evidence type="ECO:0000256" key="1">
    <source>
        <dbReference type="SAM" id="SignalP"/>
    </source>
</evidence>
<organism evidence="3 10">
    <name type="scientific">Phytophthora fragariae</name>
    <dbReference type="NCBI Taxonomy" id="53985"/>
    <lineage>
        <taxon>Eukaryota</taxon>
        <taxon>Sar</taxon>
        <taxon>Stramenopiles</taxon>
        <taxon>Oomycota</taxon>
        <taxon>Peronosporomycetes</taxon>
        <taxon>Peronosporales</taxon>
        <taxon>Peronosporaceae</taxon>
        <taxon>Phytophthora</taxon>
    </lineage>
</organism>
<evidence type="ECO:0000313" key="3">
    <source>
        <dbReference type="EMBL" id="KAE9016016.1"/>
    </source>
</evidence>
<protein>
    <recommendedName>
        <fullName evidence="12">Secreted protein</fullName>
    </recommendedName>
</protein>
<dbReference type="Proteomes" id="UP000460718">
    <property type="component" value="Unassembled WGS sequence"/>
</dbReference>
<keyword evidence="1" id="KW-0732">Signal</keyword>
<evidence type="ECO:0008006" key="12">
    <source>
        <dbReference type="Google" id="ProtNLM"/>
    </source>
</evidence>
<evidence type="ECO:0000313" key="6">
    <source>
        <dbReference type="EMBL" id="KAE9228650.1"/>
    </source>
</evidence>
<dbReference type="Proteomes" id="UP000429523">
    <property type="component" value="Unassembled WGS sequence"/>
</dbReference>
<evidence type="ECO:0000313" key="5">
    <source>
        <dbReference type="EMBL" id="KAE9207320.1"/>
    </source>
</evidence>
<dbReference type="Proteomes" id="UP000433483">
    <property type="component" value="Unassembled WGS sequence"/>
</dbReference>
<evidence type="ECO:0000313" key="8">
    <source>
        <dbReference type="Proteomes" id="UP000433483"/>
    </source>
</evidence>
<proteinExistence type="predicted"/>
<evidence type="ECO:0000313" key="9">
    <source>
        <dbReference type="Proteomes" id="UP000440367"/>
    </source>
</evidence>
<dbReference type="Proteomes" id="UP000488956">
    <property type="component" value="Unassembled WGS sequence"/>
</dbReference>
<feature type="chain" id="PRO_5036164898" description="Secreted protein" evidence="1">
    <location>
        <begin position="21"/>
        <end position="103"/>
    </location>
</feature>
<evidence type="ECO:0000313" key="4">
    <source>
        <dbReference type="EMBL" id="KAE9108826.1"/>
    </source>
</evidence>
<evidence type="ECO:0000313" key="10">
    <source>
        <dbReference type="Proteomes" id="UP000460718"/>
    </source>
</evidence>
<dbReference type="EMBL" id="QXGF01000741">
    <property type="protein sequence ID" value="KAE8936190.1"/>
    <property type="molecule type" value="Genomic_DNA"/>
</dbReference>
<gene>
    <name evidence="6" type="ORF">PF002_g13484</name>
    <name evidence="5" type="ORF">PF005_g12662</name>
    <name evidence="2" type="ORF">PF009_g13885</name>
    <name evidence="4" type="ORF">PF010_g11762</name>
    <name evidence="3" type="ORF">PF011_g7362</name>
</gene>
<comment type="caution">
    <text evidence="3">The sequence shown here is derived from an EMBL/GenBank/DDBJ whole genome shotgun (WGS) entry which is preliminary data.</text>
</comment>
<dbReference type="EMBL" id="QXGD01000683">
    <property type="protein sequence ID" value="KAE9228650.1"/>
    <property type="molecule type" value="Genomic_DNA"/>
</dbReference>
<feature type="signal peptide" evidence="1">
    <location>
        <begin position="1"/>
        <end position="20"/>
    </location>
</feature>
<dbReference type="Proteomes" id="UP000440367">
    <property type="component" value="Unassembled WGS sequence"/>
</dbReference>
<keyword evidence="8" id="KW-1185">Reference proteome</keyword>
<dbReference type="EMBL" id="QXGB01000676">
    <property type="protein sequence ID" value="KAE9207320.1"/>
    <property type="molecule type" value="Genomic_DNA"/>
</dbReference>
<evidence type="ECO:0000313" key="11">
    <source>
        <dbReference type="Proteomes" id="UP000488956"/>
    </source>
</evidence>
<reference evidence="10 11" key="1">
    <citation type="submission" date="2018-09" db="EMBL/GenBank/DDBJ databases">
        <title>Genomic investigation of the strawberry pathogen Phytophthora fragariae indicates pathogenicity is determined by transcriptional variation in three key races.</title>
        <authorList>
            <person name="Adams T.M."/>
            <person name="Armitage A.D."/>
            <person name="Sobczyk M.K."/>
            <person name="Bates H.J."/>
            <person name="Dunwell J.M."/>
            <person name="Nellist C.F."/>
            <person name="Harrison R.J."/>
        </authorList>
    </citation>
    <scope>NUCLEOTIDE SEQUENCE [LARGE SCALE GENOMIC DNA]</scope>
    <source>
        <strain evidence="6 9">BC-1</strain>
        <strain evidence="5 8">NOV-27</strain>
        <strain evidence="2 7">NOV-9</strain>
        <strain evidence="4 11">ONT-3</strain>
        <strain evidence="3 10">SCRP245</strain>
    </source>
</reference>
<dbReference type="EMBL" id="QXFW01000326">
    <property type="protein sequence ID" value="KAE9016016.1"/>
    <property type="molecule type" value="Genomic_DNA"/>
</dbReference>
<accession>A0A6A3L8Z1</accession>
<dbReference type="EMBL" id="QXFX01000635">
    <property type="protein sequence ID" value="KAE9108826.1"/>
    <property type="molecule type" value="Genomic_DNA"/>
</dbReference>
<evidence type="ECO:0000313" key="7">
    <source>
        <dbReference type="Proteomes" id="UP000429523"/>
    </source>
</evidence>
<evidence type="ECO:0000313" key="2">
    <source>
        <dbReference type="EMBL" id="KAE8936190.1"/>
    </source>
</evidence>
<sequence>MLSLPLVAVAVALLPTLGAGACSALQSSFVAGVDLLQSFAAASGCGAIAQEEHMPHRRYPVDATCCHHCCSPAGLDAGPVALLPPLNARRCRSLVVHPCYRRL</sequence>